<reference evidence="3 4" key="1">
    <citation type="submission" date="2023-11" db="EMBL/GenBank/DDBJ databases">
        <authorList>
            <person name="Okamura Y."/>
        </authorList>
    </citation>
    <scope>NUCLEOTIDE SEQUENCE [LARGE SCALE GENOMIC DNA]</scope>
</reference>
<evidence type="ECO:0000313" key="3">
    <source>
        <dbReference type="EMBL" id="CAK1540808.1"/>
    </source>
</evidence>
<feature type="region of interest" description="Disordered" evidence="2">
    <location>
        <begin position="87"/>
        <end position="109"/>
    </location>
</feature>
<keyword evidence="4" id="KW-1185">Reference proteome</keyword>
<dbReference type="AlphaFoldDB" id="A0AAV1IWW4"/>
<evidence type="ECO:0000313" key="4">
    <source>
        <dbReference type="Proteomes" id="UP001497472"/>
    </source>
</evidence>
<feature type="region of interest" description="Disordered" evidence="2">
    <location>
        <begin position="1"/>
        <end position="33"/>
    </location>
</feature>
<evidence type="ECO:0000256" key="2">
    <source>
        <dbReference type="SAM" id="MobiDB-lite"/>
    </source>
</evidence>
<comment type="caution">
    <text evidence="3">The sequence shown here is derived from an EMBL/GenBank/DDBJ whole genome shotgun (WGS) entry which is preliminary data.</text>
</comment>
<proteinExistence type="predicted"/>
<gene>
    <name evidence="3" type="ORF">LNINA_LOCUS831</name>
</gene>
<dbReference type="EMBL" id="CAVLEF010000001">
    <property type="protein sequence ID" value="CAK1540808.1"/>
    <property type="molecule type" value="Genomic_DNA"/>
</dbReference>
<dbReference type="Proteomes" id="UP001497472">
    <property type="component" value="Unassembled WGS sequence"/>
</dbReference>
<accession>A0AAV1IWW4</accession>
<sequence length="409" mass="46868">MPEHLKVPQSASPVARSGAGDISERELSRERHNLYATPTRRVQRVPRKHFCSATVNKFTAKYSAPNPNLSRIRSCLDEYATAKRPRIGPKAASMEDLTPNKPKRNRKERLSVVRSPGLHNALEENAAAKISRFMLVVTWRRRREEVRCLRKTLEFQVCCSDRLRMQIGALKTLLDSDNMKVRLAMRELERLKQLVKEKDIEKAILEREKTALEQDVCAAEDRMSELSIGWRNTRNELECARAAHGAAEQALALERAAVMDARVQRDHAYRRINILEDDLTHHESLLSSAEEENEKLRRDVDDRQRLLDDTCRQLQIEKQARELVASECRSLKEQVSLATQESVARAAEMNEMRAHIALIAQELAATKEQLAWWPTPLTKMLGFARGWLRHPMSLPEAVLWTLAPARHGC</sequence>
<feature type="coiled-coil region" evidence="1">
    <location>
        <begin position="181"/>
        <end position="215"/>
    </location>
</feature>
<feature type="coiled-coil region" evidence="1">
    <location>
        <begin position="272"/>
        <end position="306"/>
    </location>
</feature>
<protein>
    <submittedName>
        <fullName evidence="3">Uncharacterized protein</fullName>
    </submittedName>
</protein>
<keyword evidence="1" id="KW-0175">Coiled coil</keyword>
<evidence type="ECO:0000256" key="1">
    <source>
        <dbReference type="SAM" id="Coils"/>
    </source>
</evidence>
<name>A0AAV1IWW4_9NEOP</name>
<feature type="compositionally biased region" description="Basic and acidic residues" evidence="2">
    <location>
        <begin position="22"/>
        <end position="33"/>
    </location>
</feature>
<organism evidence="3 4">
    <name type="scientific">Leptosia nina</name>
    <dbReference type="NCBI Taxonomy" id="320188"/>
    <lineage>
        <taxon>Eukaryota</taxon>
        <taxon>Metazoa</taxon>
        <taxon>Ecdysozoa</taxon>
        <taxon>Arthropoda</taxon>
        <taxon>Hexapoda</taxon>
        <taxon>Insecta</taxon>
        <taxon>Pterygota</taxon>
        <taxon>Neoptera</taxon>
        <taxon>Endopterygota</taxon>
        <taxon>Lepidoptera</taxon>
        <taxon>Glossata</taxon>
        <taxon>Ditrysia</taxon>
        <taxon>Papilionoidea</taxon>
        <taxon>Pieridae</taxon>
        <taxon>Pierinae</taxon>
        <taxon>Leptosia</taxon>
    </lineage>
</organism>